<protein>
    <submittedName>
        <fullName evidence="1">7668_t:CDS:1</fullName>
    </submittedName>
</protein>
<reference evidence="1" key="1">
    <citation type="submission" date="2022-08" db="EMBL/GenBank/DDBJ databases">
        <authorList>
            <person name="Kallberg Y."/>
            <person name="Tangrot J."/>
            <person name="Rosling A."/>
        </authorList>
    </citation>
    <scope>NUCLEOTIDE SEQUENCE</scope>
    <source>
        <strain evidence="1">Wild A</strain>
    </source>
</reference>
<evidence type="ECO:0000313" key="1">
    <source>
        <dbReference type="EMBL" id="CAI2187177.1"/>
    </source>
</evidence>
<sequence length="65" mass="7407">MSDYASSSTANIKTEIARLAETQEEKASLLSYFTKHKDQQSDAFSDLSHFDTDKDKLAYLRTFLP</sequence>
<dbReference type="AlphaFoldDB" id="A0A9W4SZB6"/>
<evidence type="ECO:0000313" key="2">
    <source>
        <dbReference type="Proteomes" id="UP001153678"/>
    </source>
</evidence>
<organism evidence="1 2">
    <name type="scientific">Funneliformis geosporum</name>
    <dbReference type="NCBI Taxonomy" id="1117311"/>
    <lineage>
        <taxon>Eukaryota</taxon>
        <taxon>Fungi</taxon>
        <taxon>Fungi incertae sedis</taxon>
        <taxon>Mucoromycota</taxon>
        <taxon>Glomeromycotina</taxon>
        <taxon>Glomeromycetes</taxon>
        <taxon>Glomerales</taxon>
        <taxon>Glomeraceae</taxon>
        <taxon>Funneliformis</taxon>
    </lineage>
</organism>
<proteinExistence type="predicted"/>
<gene>
    <name evidence="1" type="ORF">FWILDA_LOCUS12945</name>
</gene>
<keyword evidence="2" id="KW-1185">Reference proteome</keyword>
<dbReference type="EMBL" id="CAMKVN010004491">
    <property type="protein sequence ID" value="CAI2187177.1"/>
    <property type="molecule type" value="Genomic_DNA"/>
</dbReference>
<comment type="caution">
    <text evidence="1">The sequence shown here is derived from an EMBL/GenBank/DDBJ whole genome shotgun (WGS) entry which is preliminary data.</text>
</comment>
<feature type="non-terminal residue" evidence="1">
    <location>
        <position position="65"/>
    </location>
</feature>
<name>A0A9W4SZB6_9GLOM</name>
<accession>A0A9W4SZB6</accession>
<dbReference type="Proteomes" id="UP001153678">
    <property type="component" value="Unassembled WGS sequence"/>
</dbReference>